<feature type="binding site" evidence="8">
    <location>
        <position position="225"/>
    </location>
    <ligand>
        <name>Fe cation</name>
        <dbReference type="ChEBI" id="CHEBI:24875"/>
        <note>catalytic</note>
    </ligand>
</feature>
<evidence type="ECO:0000256" key="1">
    <source>
        <dbReference type="ARBA" id="ARBA00006787"/>
    </source>
</evidence>
<evidence type="ECO:0000313" key="10">
    <source>
        <dbReference type="EMBL" id="CAI9764968.1"/>
    </source>
</evidence>
<feature type="binding site" evidence="8">
    <location>
        <position position="273"/>
    </location>
    <ligand>
        <name>Fe cation</name>
        <dbReference type="ChEBI" id="CHEBI:24875"/>
        <note>catalytic</note>
    </ligand>
</feature>
<evidence type="ECO:0000256" key="2">
    <source>
        <dbReference type="ARBA" id="ARBA00022723"/>
    </source>
</evidence>
<keyword evidence="2 8" id="KW-0479">Metal-binding</keyword>
<feature type="region of interest" description="Disordered" evidence="9">
    <location>
        <begin position="1"/>
        <end position="21"/>
    </location>
</feature>
<gene>
    <name evidence="10" type="ORF">FPE_LOCUS12398</name>
</gene>
<evidence type="ECO:0000256" key="8">
    <source>
        <dbReference type="PIRSR" id="PIRSR604294-1"/>
    </source>
</evidence>
<keyword evidence="5 8" id="KW-0408">Iron</keyword>
<evidence type="ECO:0000256" key="4">
    <source>
        <dbReference type="ARBA" id="ARBA00023002"/>
    </source>
</evidence>
<accession>A0AAD2DUB8</accession>
<evidence type="ECO:0000256" key="9">
    <source>
        <dbReference type="SAM" id="MobiDB-lite"/>
    </source>
</evidence>
<dbReference type="InterPro" id="IPR004294">
    <property type="entry name" value="Carotenoid_Oase"/>
</dbReference>
<keyword evidence="4" id="KW-0560">Oxidoreductase</keyword>
<feature type="binding site" evidence="8">
    <location>
        <position position="339"/>
    </location>
    <ligand>
        <name>Fe cation</name>
        <dbReference type="ChEBI" id="CHEBI:24875"/>
        <note>catalytic</note>
    </ligand>
</feature>
<protein>
    <recommendedName>
        <fullName evidence="6">carotenoid 9,10-dioxygenase</fullName>
        <ecNumber evidence="6">1.14.99.n4</ecNumber>
    </recommendedName>
</protein>
<keyword evidence="3" id="KW-0223">Dioxygenase</keyword>
<dbReference type="EC" id="1.14.99.n4" evidence="6"/>
<dbReference type="GO" id="GO:0046872">
    <property type="term" value="F:metal ion binding"/>
    <property type="evidence" value="ECO:0007669"/>
    <property type="project" value="UniProtKB-KW"/>
</dbReference>
<keyword evidence="11" id="KW-1185">Reference proteome</keyword>
<dbReference type="Pfam" id="PF03055">
    <property type="entry name" value="RPE65"/>
    <property type="match status" value="1"/>
</dbReference>
<dbReference type="PANTHER" id="PTHR10543">
    <property type="entry name" value="BETA-CAROTENE DIOXYGENASE"/>
    <property type="match status" value="1"/>
</dbReference>
<dbReference type="AlphaFoldDB" id="A0AAD2DUB8"/>
<evidence type="ECO:0000256" key="6">
    <source>
        <dbReference type="ARBA" id="ARBA00039084"/>
    </source>
</evidence>
<evidence type="ECO:0000256" key="3">
    <source>
        <dbReference type="ARBA" id="ARBA00022964"/>
    </source>
</evidence>
<evidence type="ECO:0000256" key="7">
    <source>
        <dbReference type="ARBA" id="ARBA00048709"/>
    </source>
</evidence>
<reference evidence="10" key="1">
    <citation type="submission" date="2023-05" db="EMBL/GenBank/DDBJ databases">
        <authorList>
            <person name="Huff M."/>
        </authorList>
    </citation>
    <scope>NUCLEOTIDE SEQUENCE</scope>
</reference>
<sequence>MGLQGEDTERTENGVVSVKPEPSKGLTSKVIDWLEWLFVKLMHDSKQPLHYLSGNFAPVEETPPLKDLPVIGHLPECLNGEFVRVGPNPKFSPIAGFHWFDGDGMIHGMRIKDGKATYVSRYVKTSRFKQEEVFGRAMFMKFGDLKGMFGLLMVNMQMLRAKLKVLDMSYGNGTANTALVYHHGKLLALSEVDKPYAIKVLEDGDLQTIGLLDYDKRLAHSFTAHPKVDPFTGEMFTFGYSHTPPYVTYRVVSKDGAMNDPVPITISGPIMMHDFAITENYAIFMDLPLYFKPKEMVKDKKFIFSFDATQKAHFGILPRYAKNELLIKWFELPNCFIFHNANAWEEGDEVVLITCRVENPDLDMVNGAIKEKLVNFKVELYEMRFNLKNGLASQKKLSVSAVDFPRVNENYTTRKQRYVYGTTLDKIAKVTGIIKFDLHAEPETGKENLEVGGNVEGIFDLGPGRFGSEAVFVPRHPGTTSEEDDGYLIFFVHDENTGKSTVNVIDAKTMSPDPVAIVELPKRVPYGFHAFFVTEDQLQEQANLL</sequence>
<dbReference type="Proteomes" id="UP000834106">
    <property type="component" value="Chromosome 7"/>
</dbReference>
<dbReference type="GO" id="GO:0016121">
    <property type="term" value="P:carotene catabolic process"/>
    <property type="evidence" value="ECO:0007669"/>
    <property type="project" value="TreeGrafter"/>
</dbReference>
<organism evidence="10 11">
    <name type="scientific">Fraxinus pennsylvanica</name>
    <dbReference type="NCBI Taxonomy" id="56036"/>
    <lineage>
        <taxon>Eukaryota</taxon>
        <taxon>Viridiplantae</taxon>
        <taxon>Streptophyta</taxon>
        <taxon>Embryophyta</taxon>
        <taxon>Tracheophyta</taxon>
        <taxon>Spermatophyta</taxon>
        <taxon>Magnoliopsida</taxon>
        <taxon>eudicotyledons</taxon>
        <taxon>Gunneridae</taxon>
        <taxon>Pentapetalae</taxon>
        <taxon>asterids</taxon>
        <taxon>lamiids</taxon>
        <taxon>Lamiales</taxon>
        <taxon>Oleaceae</taxon>
        <taxon>Oleeae</taxon>
        <taxon>Fraxinus</taxon>
    </lineage>
</organism>
<dbReference type="GO" id="GO:0009570">
    <property type="term" value="C:chloroplast stroma"/>
    <property type="evidence" value="ECO:0007669"/>
    <property type="project" value="TreeGrafter"/>
</dbReference>
<feature type="binding site" evidence="8">
    <location>
        <position position="529"/>
    </location>
    <ligand>
        <name>Fe cation</name>
        <dbReference type="ChEBI" id="CHEBI:24875"/>
        <note>catalytic</note>
    </ligand>
</feature>
<dbReference type="GO" id="GO:0010436">
    <property type="term" value="F:carotenoid dioxygenase activity"/>
    <property type="evidence" value="ECO:0007669"/>
    <property type="project" value="TreeGrafter"/>
</dbReference>
<name>A0AAD2DUB8_9LAMI</name>
<evidence type="ECO:0000313" key="11">
    <source>
        <dbReference type="Proteomes" id="UP000834106"/>
    </source>
</evidence>
<proteinExistence type="inferred from homology"/>
<evidence type="ECO:0000256" key="5">
    <source>
        <dbReference type="ARBA" id="ARBA00023004"/>
    </source>
</evidence>
<comment type="cofactor">
    <cofactor evidence="8">
        <name>Fe(2+)</name>
        <dbReference type="ChEBI" id="CHEBI:29033"/>
    </cofactor>
    <text evidence="8">Binds 1 Fe(2+) ion per subunit.</text>
</comment>
<dbReference type="EMBL" id="OU503042">
    <property type="protein sequence ID" value="CAI9764968.1"/>
    <property type="molecule type" value="Genomic_DNA"/>
</dbReference>
<comment type="similarity">
    <text evidence="1">Belongs to the carotenoid oxygenase family.</text>
</comment>
<comment type="catalytic activity">
    <reaction evidence="7">
        <text>all-trans-zeaxanthin + 2 O2 = 4,9-dimethyldodeca-2,4,6,8,10-pentaenedial + 2 (3R)-hydroxy-beta-ionone</text>
        <dbReference type="Rhea" id="RHEA:26393"/>
        <dbReference type="ChEBI" id="CHEBI:15379"/>
        <dbReference type="ChEBI" id="CHEBI:27547"/>
        <dbReference type="ChEBI" id="CHEBI:53171"/>
        <dbReference type="ChEBI" id="CHEBI:53173"/>
        <dbReference type="EC" id="1.14.99.n4"/>
    </reaction>
</comment>
<dbReference type="PANTHER" id="PTHR10543:SF89">
    <property type="entry name" value="CAROTENOID 9,10(9',10')-CLEAVAGE DIOXYGENASE 1"/>
    <property type="match status" value="1"/>
</dbReference>